<dbReference type="HOGENOM" id="CLU_001265_23_3_1"/>
<feature type="transmembrane region" description="Helical" evidence="3">
    <location>
        <begin position="52"/>
        <end position="75"/>
    </location>
</feature>
<protein>
    <recommendedName>
        <fullName evidence="4">Major facilitator superfamily (MFS) profile domain-containing protein</fullName>
    </recommendedName>
</protein>
<evidence type="ECO:0000313" key="6">
    <source>
        <dbReference type="Proteomes" id="UP000053820"/>
    </source>
</evidence>
<dbReference type="SUPFAM" id="SSF103473">
    <property type="entry name" value="MFS general substrate transporter"/>
    <property type="match status" value="1"/>
</dbReference>
<feature type="region of interest" description="Disordered" evidence="2">
    <location>
        <begin position="461"/>
        <end position="491"/>
    </location>
</feature>
<feature type="domain" description="Major facilitator superfamily (MFS) profile" evidence="4">
    <location>
        <begin position="51"/>
        <end position="442"/>
    </location>
</feature>
<dbReference type="InterPro" id="IPR036259">
    <property type="entry name" value="MFS_trans_sf"/>
</dbReference>
<feature type="transmembrane region" description="Helical" evidence="3">
    <location>
        <begin position="290"/>
        <end position="311"/>
    </location>
</feature>
<dbReference type="Gene3D" id="1.20.1250.20">
    <property type="entry name" value="MFS general substrate transporter like domains"/>
    <property type="match status" value="1"/>
</dbReference>
<keyword evidence="6" id="KW-1185">Reference proteome</keyword>
<dbReference type="OrthoDB" id="2105912at2759"/>
<sequence length="491" mass="53313">MSTARTATSAESSTMGTSPDCPEAQPIHPTYRYDFGFLPIPKRLRYDQDKPFHFGMLLNVSFGISSTLVCANLYYCQPILIQLSNSFSVTYDEVSRVPTLVQAGYGIGLLFVSPLGDMLRRRQLILLLVMSSTCLTIPLAITNNLHVFEVISFLVGLSSVSPQILMPLAADLAPPERRASAISVVLSGFLLGILIARVLAGVVANFVSWRIVYIMSIGIQSVVLLGSYLLLPDYPAKNPGLSYFGIFRSMAKFVVTEPLVVQIVLINIAASACYTNFWVTLTFLLGGAPYYYSTIVIGLFGLVGILGVVVVPFMGRLIDRLEPWYVTLAATLALIVFQAVQTAAGGINVAAVVITCFGLDVSRQTQQVSLSTRMYGLSESARSRLNALLVLSVFLGQVMGTSVGTEVFVGHGWRAASTLSMAWFAWQLGILLLRGPRCPRTRWIGWKGEIAFQRSVGSEASDQLSGSSCEKGEVTQTASESLTVLETDHKT</sequence>
<dbReference type="GO" id="GO:0022857">
    <property type="term" value="F:transmembrane transporter activity"/>
    <property type="evidence" value="ECO:0007669"/>
    <property type="project" value="InterPro"/>
</dbReference>
<feature type="region of interest" description="Disordered" evidence="2">
    <location>
        <begin position="1"/>
        <end position="26"/>
    </location>
</feature>
<reference evidence="5 6" key="1">
    <citation type="submission" date="2014-04" db="EMBL/GenBank/DDBJ databases">
        <title>Evolutionary Origins and Diversification of the Mycorrhizal Mutualists.</title>
        <authorList>
            <consortium name="DOE Joint Genome Institute"/>
            <consortium name="Mycorrhizal Genomics Consortium"/>
            <person name="Kohler A."/>
            <person name="Kuo A."/>
            <person name="Nagy L.G."/>
            <person name="Floudas D."/>
            <person name="Copeland A."/>
            <person name="Barry K.W."/>
            <person name="Cichocki N."/>
            <person name="Veneault-Fourrey C."/>
            <person name="LaButti K."/>
            <person name="Lindquist E.A."/>
            <person name="Lipzen A."/>
            <person name="Lundell T."/>
            <person name="Morin E."/>
            <person name="Murat C."/>
            <person name="Riley R."/>
            <person name="Ohm R."/>
            <person name="Sun H."/>
            <person name="Tunlid A."/>
            <person name="Henrissat B."/>
            <person name="Grigoriev I.V."/>
            <person name="Hibbett D.S."/>
            <person name="Martin F."/>
        </authorList>
    </citation>
    <scope>NUCLEOTIDE SEQUENCE [LARGE SCALE GENOMIC DNA]</scope>
    <source>
        <strain evidence="5 6">MD-312</strain>
    </source>
</reference>
<name>A0A0C9W425_9AGAM</name>
<proteinExistence type="predicted"/>
<evidence type="ECO:0000256" key="1">
    <source>
        <dbReference type="ARBA" id="ARBA00004141"/>
    </source>
</evidence>
<dbReference type="PANTHER" id="PTHR42910:SF1">
    <property type="entry name" value="MAJOR FACILITATOR SUPERFAMILY (MFS) PROFILE DOMAIN-CONTAINING PROTEIN"/>
    <property type="match status" value="1"/>
</dbReference>
<evidence type="ECO:0000256" key="2">
    <source>
        <dbReference type="SAM" id="MobiDB-lite"/>
    </source>
</evidence>
<dbReference type="PANTHER" id="PTHR42910">
    <property type="entry name" value="TRANSPORTER SCO4007-RELATED"/>
    <property type="match status" value="1"/>
</dbReference>
<dbReference type="PROSITE" id="PS50850">
    <property type="entry name" value="MFS"/>
    <property type="match status" value="1"/>
</dbReference>
<feature type="transmembrane region" description="Helical" evidence="3">
    <location>
        <begin position="181"/>
        <end position="204"/>
    </location>
</feature>
<feature type="transmembrane region" description="Helical" evidence="3">
    <location>
        <begin position="210"/>
        <end position="231"/>
    </location>
</feature>
<dbReference type="InterPro" id="IPR011701">
    <property type="entry name" value="MFS"/>
</dbReference>
<keyword evidence="3" id="KW-0812">Transmembrane</keyword>
<feature type="transmembrane region" description="Helical" evidence="3">
    <location>
        <begin position="251"/>
        <end position="270"/>
    </location>
</feature>
<accession>A0A0C9W425</accession>
<organism evidence="5 6">
    <name type="scientific">Hydnomerulius pinastri MD-312</name>
    <dbReference type="NCBI Taxonomy" id="994086"/>
    <lineage>
        <taxon>Eukaryota</taxon>
        <taxon>Fungi</taxon>
        <taxon>Dikarya</taxon>
        <taxon>Basidiomycota</taxon>
        <taxon>Agaricomycotina</taxon>
        <taxon>Agaricomycetes</taxon>
        <taxon>Agaricomycetidae</taxon>
        <taxon>Boletales</taxon>
        <taxon>Boletales incertae sedis</taxon>
        <taxon>Leucogyrophana</taxon>
    </lineage>
</organism>
<comment type="subcellular location">
    <subcellularLocation>
        <location evidence="1">Membrane</location>
        <topology evidence="1">Multi-pass membrane protein</topology>
    </subcellularLocation>
</comment>
<evidence type="ECO:0000256" key="3">
    <source>
        <dbReference type="SAM" id="Phobius"/>
    </source>
</evidence>
<feature type="compositionally biased region" description="Low complexity" evidence="2">
    <location>
        <begin position="1"/>
        <end position="14"/>
    </location>
</feature>
<feature type="transmembrane region" description="Helical" evidence="3">
    <location>
        <begin position="147"/>
        <end position="169"/>
    </location>
</feature>
<keyword evidence="3" id="KW-0472">Membrane</keyword>
<feature type="compositionally biased region" description="Polar residues" evidence="2">
    <location>
        <begin position="461"/>
        <end position="484"/>
    </location>
</feature>
<keyword evidence="3" id="KW-1133">Transmembrane helix</keyword>
<dbReference type="EMBL" id="KN839865">
    <property type="protein sequence ID" value="KIJ61088.1"/>
    <property type="molecule type" value="Genomic_DNA"/>
</dbReference>
<dbReference type="CDD" id="cd17324">
    <property type="entry name" value="MFS_NepI_like"/>
    <property type="match status" value="1"/>
</dbReference>
<dbReference type="AlphaFoldDB" id="A0A0C9W425"/>
<dbReference type="GO" id="GO:0016020">
    <property type="term" value="C:membrane"/>
    <property type="evidence" value="ECO:0007669"/>
    <property type="project" value="UniProtKB-SubCell"/>
</dbReference>
<dbReference type="InterPro" id="IPR020846">
    <property type="entry name" value="MFS_dom"/>
</dbReference>
<feature type="transmembrane region" description="Helical" evidence="3">
    <location>
        <begin position="95"/>
        <end position="112"/>
    </location>
</feature>
<evidence type="ECO:0000259" key="4">
    <source>
        <dbReference type="PROSITE" id="PS50850"/>
    </source>
</evidence>
<dbReference type="Proteomes" id="UP000053820">
    <property type="component" value="Unassembled WGS sequence"/>
</dbReference>
<gene>
    <name evidence="5" type="ORF">HYDPIDRAFT_116342</name>
</gene>
<evidence type="ECO:0000313" key="5">
    <source>
        <dbReference type="EMBL" id="KIJ61088.1"/>
    </source>
</evidence>
<feature type="transmembrane region" description="Helical" evidence="3">
    <location>
        <begin position="323"/>
        <end position="340"/>
    </location>
</feature>
<dbReference type="Pfam" id="PF07690">
    <property type="entry name" value="MFS_1"/>
    <property type="match status" value="1"/>
</dbReference>
<feature type="transmembrane region" description="Helical" evidence="3">
    <location>
        <begin position="124"/>
        <end position="141"/>
    </location>
</feature>